<keyword evidence="7 11" id="KW-0460">Magnesium</keyword>
<dbReference type="PANTHER" id="PTHR11550">
    <property type="entry name" value="CTP SYNTHASE"/>
    <property type="match status" value="1"/>
</dbReference>
<keyword evidence="8 11" id="KW-0315">Glutamine amidotransferase</keyword>
<feature type="binding site" evidence="11">
    <location>
        <begin position="149"/>
        <end position="151"/>
    </location>
    <ligand>
        <name>CTP</name>
        <dbReference type="ChEBI" id="CHEBI:37563"/>
        <note>allosteric inhibitor</note>
    </ligand>
</feature>
<comment type="caution">
    <text evidence="14">The sequence shown here is derived from an EMBL/GenBank/DDBJ whole genome shotgun (WGS) entry which is preliminary data.</text>
</comment>
<evidence type="ECO:0000256" key="4">
    <source>
        <dbReference type="ARBA" id="ARBA00022723"/>
    </source>
</evidence>
<dbReference type="Proteomes" id="UP000434241">
    <property type="component" value="Unassembled WGS sequence"/>
</dbReference>
<comment type="activity regulation">
    <text evidence="11">Allosterically activated by GTP, when glutamine is the substrate; GTP has no effect on the reaction when ammonia is the substrate. The allosteric effector GTP functions by stabilizing the protein conformation that binds the tetrahedral intermediate(s) formed during glutamine hydrolysis. Inhibited by the product CTP, via allosteric rather than competitive inhibition.</text>
</comment>
<evidence type="ECO:0000259" key="12">
    <source>
        <dbReference type="Pfam" id="PF00117"/>
    </source>
</evidence>
<feature type="binding site" evidence="11">
    <location>
        <position position="72"/>
    </location>
    <ligand>
        <name>Mg(2+)</name>
        <dbReference type="ChEBI" id="CHEBI:18420"/>
    </ligand>
</feature>
<comment type="catalytic activity">
    <reaction evidence="11">
        <text>L-glutamine + H2O = L-glutamate + NH4(+)</text>
        <dbReference type="Rhea" id="RHEA:15889"/>
        <dbReference type="ChEBI" id="CHEBI:15377"/>
        <dbReference type="ChEBI" id="CHEBI:28938"/>
        <dbReference type="ChEBI" id="CHEBI:29985"/>
        <dbReference type="ChEBI" id="CHEBI:58359"/>
    </reaction>
</comment>
<feature type="binding site" evidence="11">
    <location>
        <position position="406"/>
    </location>
    <ligand>
        <name>L-glutamine</name>
        <dbReference type="ChEBI" id="CHEBI:58359"/>
    </ligand>
</feature>
<evidence type="ECO:0000256" key="9">
    <source>
        <dbReference type="ARBA" id="ARBA00022975"/>
    </source>
</evidence>
<feature type="binding site" evidence="11">
    <location>
        <begin position="241"/>
        <end position="243"/>
    </location>
    <ligand>
        <name>ATP</name>
        <dbReference type="ChEBI" id="CHEBI:30616"/>
    </ligand>
</feature>
<feature type="region of interest" description="Amidoligase domain" evidence="11">
    <location>
        <begin position="1"/>
        <end position="268"/>
    </location>
</feature>
<feature type="binding site" evidence="11">
    <location>
        <position position="225"/>
    </location>
    <ligand>
        <name>UTP</name>
        <dbReference type="ChEBI" id="CHEBI:46398"/>
    </ligand>
</feature>
<comment type="similarity">
    <text evidence="2 11">Belongs to the CTP synthase family.</text>
</comment>
<evidence type="ECO:0000256" key="3">
    <source>
        <dbReference type="ARBA" id="ARBA00022598"/>
    </source>
</evidence>
<evidence type="ECO:0000256" key="10">
    <source>
        <dbReference type="ARBA" id="ARBA00047781"/>
    </source>
</evidence>
<dbReference type="GO" id="GO:0046872">
    <property type="term" value="F:metal ion binding"/>
    <property type="evidence" value="ECO:0007669"/>
    <property type="project" value="UniProtKB-KW"/>
</dbReference>
<dbReference type="NCBIfam" id="TIGR00337">
    <property type="entry name" value="PyrG"/>
    <property type="match status" value="1"/>
</dbReference>
<keyword evidence="6 11" id="KW-0067">ATP-binding</keyword>
<dbReference type="GO" id="GO:0044210">
    <property type="term" value="P:'de novo' CTP biosynthetic process"/>
    <property type="evidence" value="ECO:0007669"/>
    <property type="project" value="UniProtKB-UniRule"/>
</dbReference>
<evidence type="ECO:0000313" key="15">
    <source>
        <dbReference type="Proteomes" id="UP000434241"/>
    </source>
</evidence>
<evidence type="ECO:0000313" key="14">
    <source>
        <dbReference type="EMBL" id="MSS57164.1"/>
    </source>
</evidence>
<dbReference type="SUPFAM" id="SSF52540">
    <property type="entry name" value="P-loop containing nucleoside triphosphate hydrolases"/>
    <property type="match status" value="1"/>
</dbReference>
<gene>
    <name evidence="11" type="primary">pyrG</name>
    <name evidence="14" type="ORF">FYJ55_09910</name>
</gene>
<feature type="binding site" evidence="11">
    <location>
        <position position="355"/>
    </location>
    <ligand>
        <name>L-glutamine</name>
        <dbReference type="ChEBI" id="CHEBI:58359"/>
    </ligand>
</feature>
<dbReference type="InterPro" id="IPR017926">
    <property type="entry name" value="GATASE"/>
</dbReference>
<feature type="binding site" evidence="11">
    <location>
        <position position="142"/>
    </location>
    <ligand>
        <name>Mg(2+)</name>
        <dbReference type="ChEBI" id="CHEBI:18420"/>
    </ligand>
</feature>
<comment type="miscellaneous">
    <text evidence="11">CTPSs have evolved a hybrid strategy for distinguishing between UTP and CTP. The overlapping regions of the product feedback inhibitory and substrate sites recognize a common feature in both compounds, the triphosphate moiety. To differentiate isosteric substrate and product pyrimidine rings, an additional pocket far from the expected kinase/ligase catalytic site, specifically recognizes the cytosine and ribose portions of the product inhibitor.</text>
</comment>
<comment type="caution">
    <text evidence="11">Lacks conserved residue(s) required for the propagation of feature annotation.</text>
</comment>
<organism evidence="14 15">
    <name type="scientific">Holdemanella porci</name>
    <dbReference type="NCBI Taxonomy" id="2652276"/>
    <lineage>
        <taxon>Bacteria</taxon>
        <taxon>Bacillati</taxon>
        <taxon>Bacillota</taxon>
        <taxon>Erysipelotrichia</taxon>
        <taxon>Erysipelotrichales</taxon>
        <taxon>Erysipelotrichaceae</taxon>
        <taxon>Holdemanella</taxon>
    </lineage>
</organism>
<dbReference type="GO" id="GO:0005524">
    <property type="term" value="F:ATP binding"/>
    <property type="evidence" value="ECO:0007669"/>
    <property type="project" value="UniProtKB-KW"/>
</dbReference>
<dbReference type="FunFam" id="3.40.50.300:FF:000009">
    <property type="entry name" value="CTP synthase"/>
    <property type="match status" value="1"/>
</dbReference>
<evidence type="ECO:0000256" key="1">
    <source>
        <dbReference type="ARBA" id="ARBA00005171"/>
    </source>
</evidence>
<feature type="binding site" evidence="11">
    <location>
        <begin position="189"/>
        <end position="194"/>
    </location>
    <ligand>
        <name>CTP</name>
        <dbReference type="ChEBI" id="CHEBI:37563"/>
        <note>allosteric inhibitor</note>
    </ligand>
</feature>
<protein>
    <recommendedName>
        <fullName evidence="11">CTP synthase</fullName>
        <ecNumber evidence="11">6.3.4.2</ecNumber>
    </recommendedName>
    <alternativeName>
        <fullName evidence="11">Cytidine 5'-triphosphate synthase</fullName>
    </alternativeName>
    <alternativeName>
        <fullName evidence="11">Cytidine triphosphate synthetase</fullName>
        <shortName evidence="11">CTP synthetase</shortName>
        <shortName evidence="11">CTPS</shortName>
    </alternativeName>
    <alternativeName>
        <fullName evidence="11">UTP--ammonia ligase</fullName>
    </alternativeName>
</protein>
<keyword evidence="4 11" id="KW-0479">Metal-binding</keyword>
<dbReference type="EC" id="6.3.4.2" evidence="11"/>
<dbReference type="GO" id="GO:0042802">
    <property type="term" value="F:identical protein binding"/>
    <property type="evidence" value="ECO:0007669"/>
    <property type="project" value="TreeGrafter"/>
</dbReference>
<dbReference type="PANTHER" id="PTHR11550:SF0">
    <property type="entry name" value="CTP SYNTHASE-RELATED"/>
    <property type="match status" value="1"/>
</dbReference>
<keyword evidence="5 11" id="KW-0547">Nucleotide-binding</keyword>
<feature type="active site" evidence="11">
    <location>
        <position position="510"/>
    </location>
</feature>
<dbReference type="Gene3D" id="3.40.50.880">
    <property type="match status" value="1"/>
</dbReference>
<feature type="binding site" evidence="11">
    <location>
        <position position="463"/>
    </location>
    <ligand>
        <name>L-glutamine</name>
        <dbReference type="ChEBI" id="CHEBI:58359"/>
    </ligand>
</feature>
<comment type="catalytic activity">
    <reaction evidence="11">
        <text>UTP + NH4(+) + ATP = CTP + ADP + phosphate + 2 H(+)</text>
        <dbReference type="Rhea" id="RHEA:16597"/>
        <dbReference type="ChEBI" id="CHEBI:15378"/>
        <dbReference type="ChEBI" id="CHEBI:28938"/>
        <dbReference type="ChEBI" id="CHEBI:30616"/>
        <dbReference type="ChEBI" id="CHEBI:37563"/>
        <dbReference type="ChEBI" id="CHEBI:43474"/>
        <dbReference type="ChEBI" id="CHEBI:46398"/>
        <dbReference type="ChEBI" id="CHEBI:456216"/>
    </reaction>
</comment>
<feature type="domain" description="Glutamine amidotransferase" evidence="12">
    <location>
        <begin position="303"/>
        <end position="527"/>
    </location>
</feature>
<dbReference type="GeneID" id="93159599"/>
<evidence type="ECO:0000256" key="6">
    <source>
        <dbReference type="ARBA" id="ARBA00022840"/>
    </source>
</evidence>
<evidence type="ECO:0000256" key="7">
    <source>
        <dbReference type="ARBA" id="ARBA00022842"/>
    </source>
</evidence>
<evidence type="ECO:0000259" key="13">
    <source>
        <dbReference type="Pfam" id="PF06418"/>
    </source>
</evidence>
<dbReference type="SUPFAM" id="SSF52317">
    <property type="entry name" value="Class I glutamine amidotransferase-like"/>
    <property type="match status" value="1"/>
</dbReference>
<keyword evidence="3 11" id="KW-0436">Ligase</keyword>
<evidence type="ECO:0000256" key="2">
    <source>
        <dbReference type="ARBA" id="ARBA00007533"/>
    </source>
</evidence>
<feature type="binding site" evidence="11">
    <location>
        <position position="72"/>
    </location>
    <ligand>
        <name>ATP</name>
        <dbReference type="ChEBI" id="CHEBI:30616"/>
    </ligand>
</feature>
<dbReference type="Gene3D" id="3.40.50.300">
    <property type="entry name" value="P-loop containing nucleotide triphosphate hydrolases"/>
    <property type="match status" value="1"/>
</dbReference>
<comment type="function">
    <text evidence="11">Catalyzes the ATP-dependent amination of UTP to CTP with either L-glutamine or ammonia as the source of nitrogen. Regulates intracellular CTP levels through interactions with the four ribonucleotide triphosphates.</text>
</comment>
<dbReference type="InterPro" id="IPR033828">
    <property type="entry name" value="GATase1_CTP_Synthase"/>
</dbReference>
<accession>A0A6N7VKZ4</accession>
<keyword evidence="15" id="KW-1185">Reference proteome</keyword>
<feature type="binding site" evidence="11">
    <location>
        <position position="225"/>
    </location>
    <ligand>
        <name>CTP</name>
        <dbReference type="ChEBI" id="CHEBI:37563"/>
        <note>allosteric inhibitor</note>
    </ligand>
</feature>
<proteinExistence type="inferred from homology"/>
<name>A0A6N7VKZ4_9FIRM</name>
<evidence type="ECO:0000256" key="5">
    <source>
        <dbReference type="ARBA" id="ARBA00022741"/>
    </source>
</evidence>
<evidence type="ECO:0000256" key="11">
    <source>
        <dbReference type="HAMAP-Rule" id="MF_01227"/>
    </source>
</evidence>
<dbReference type="NCBIfam" id="NF003792">
    <property type="entry name" value="PRK05380.1"/>
    <property type="match status" value="1"/>
</dbReference>
<keyword evidence="9 11" id="KW-0665">Pyrimidine biosynthesis</keyword>
<comment type="catalytic activity">
    <reaction evidence="10 11">
        <text>UTP + L-glutamine + ATP + H2O = CTP + L-glutamate + ADP + phosphate + 2 H(+)</text>
        <dbReference type="Rhea" id="RHEA:26426"/>
        <dbReference type="ChEBI" id="CHEBI:15377"/>
        <dbReference type="ChEBI" id="CHEBI:15378"/>
        <dbReference type="ChEBI" id="CHEBI:29985"/>
        <dbReference type="ChEBI" id="CHEBI:30616"/>
        <dbReference type="ChEBI" id="CHEBI:37563"/>
        <dbReference type="ChEBI" id="CHEBI:43474"/>
        <dbReference type="ChEBI" id="CHEBI:46398"/>
        <dbReference type="ChEBI" id="CHEBI:58359"/>
        <dbReference type="ChEBI" id="CHEBI:456216"/>
        <dbReference type="EC" id="6.3.4.2"/>
    </reaction>
</comment>
<dbReference type="Pfam" id="PF06418">
    <property type="entry name" value="CTP_synth_N"/>
    <property type="match status" value="1"/>
</dbReference>
<feature type="active site" evidence="11">
    <location>
        <position position="508"/>
    </location>
</feature>
<dbReference type="PROSITE" id="PS51273">
    <property type="entry name" value="GATASE_TYPE_1"/>
    <property type="match status" value="1"/>
</dbReference>
<feature type="binding site" evidence="11">
    <location>
        <begin position="383"/>
        <end position="386"/>
    </location>
    <ligand>
        <name>L-glutamine</name>
        <dbReference type="ChEBI" id="CHEBI:58359"/>
    </ligand>
</feature>
<dbReference type="Pfam" id="PF00117">
    <property type="entry name" value="GATase"/>
    <property type="match status" value="1"/>
</dbReference>
<feature type="binding site" evidence="11">
    <location>
        <begin position="15"/>
        <end position="20"/>
    </location>
    <ligand>
        <name>ATP</name>
        <dbReference type="ChEBI" id="CHEBI:30616"/>
    </ligand>
</feature>
<feature type="binding site" evidence="11">
    <location>
        <position position="14"/>
    </location>
    <ligand>
        <name>CTP</name>
        <dbReference type="ChEBI" id="CHEBI:37563"/>
        <note>allosteric inhibitor</note>
    </ligand>
</feature>
<dbReference type="GO" id="GO:0097268">
    <property type="term" value="C:cytoophidium"/>
    <property type="evidence" value="ECO:0007669"/>
    <property type="project" value="UniProtKB-ARBA"/>
</dbReference>
<feature type="domain" description="CTP synthase N-terminal" evidence="13">
    <location>
        <begin position="4"/>
        <end position="266"/>
    </location>
</feature>
<dbReference type="HAMAP" id="MF_01227">
    <property type="entry name" value="PyrG"/>
    <property type="match status" value="1"/>
</dbReference>
<dbReference type="GO" id="GO:0003883">
    <property type="term" value="F:CTP synthase activity"/>
    <property type="evidence" value="ECO:0007669"/>
    <property type="project" value="UniProtKB-UniRule"/>
</dbReference>
<sequence length="537" mass="60460">MSTKYIFVTGGVVSGLGKGISAASLGRLLKSRGYKVTSQKLDPYINVDPGTMSPFQHGEVYVTDDGLEADLDLGHYERFIDENLHTYSNLTTGRVYWNVINKERDGKYLGETVQVIPHITNEIKSFVIRAGEHAAADVVITEIGGTTGDIESLPFLESIRQVALEVGRKNCLFIHVTYIPYISGSQEYKSKPTQHSVKELQSYGINPDIIVARCDETIPQSVLDKISLFCNVEKRCVIQNKTLPSLYEVPFMLEEQNLADIVCEKTGLEIRKPDLSEWQQVVANIKASTKPVNIALVGKYVALHDAYLSVSEALYHGGFENHAKVNIQWIDSEGLENANLDEVFKDTDGIILPGGFGNRGIEGMIRVATYARQKQIPYLGICLGMQIAAIAFARSALGLKDANSFEFDPQSKHTIIDFMEDQSNDIRKGGTMRLGSYPCSLRADTNIWSCYKKDMIDERHRHRYEFNNEYRSEFERNDMMIVGTSPDKQLVEAIEYKNHPFYIGVQYHPEFKSRPNRPHPLFVGLVKASLENKESHK</sequence>
<dbReference type="EMBL" id="VUMR01000078">
    <property type="protein sequence ID" value="MSS57164.1"/>
    <property type="molecule type" value="Genomic_DNA"/>
</dbReference>
<dbReference type="RefSeq" id="WP_154556698.1">
    <property type="nucleotide sequence ID" value="NZ_JAQXZU010000021.1"/>
</dbReference>
<dbReference type="CDD" id="cd03113">
    <property type="entry name" value="CTPS_N"/>
    <property type="match status" value="1"/>
</dbReference>
<dbReference type="GO" id="GO:0005829">
    <property type="term" value="C:cytosol"/>
    <property type="evidence" value="ECO:0007669"/>
    <property type="project" value="TreeGrafter"/>
</dbReference>
<comment type="pathway">
    <text evidence="1 11">Pyrimidine metabolism; CTP biosynthesis via de novo pathway; CTP from UDP: step 2/2.</text>
</comment>
<dbReference type="InterPro" id="IPR029062">
    <property type="entry name" value="Class_I_gatase-like"/>
</dbReference>
<dbReference type="InterPro" id="IPR027417">
    <property type="entry name" value="P-loop_NTPase"/>
</dbReference>
<evidence type="ECO:0000256" key="8">
    <source>
        <dbReference type="ARBA" id="ARBA00022962"/>
    </source>
</evidence>
<feature type="active site" description="Nucleophile; for glutamine hydrolysis" evidence="11">
    <location>
        <position position="382"/>
    </location>
</feature>
<dbReference type="GO" id="GO:0019856">
    <property type="term" value="P:pyrimidine nucleobase biosynthetic process"/>
    <property type="evidence" value="ECO:0007669"/>
    <property type="project" value="TreeGrafter"/>
</dbReference>
<reference evidence="14 15" key="1">
    <citation type="submission" date="2019-08" db="EMBL/GenBank/DDBJ databases">
        <title>In-depth cultivation of the pig gut microbiome towards novel bacterial diversity and tailored functional studies.</title>
        <authorList>
            <person name="Wylensek D."/>
            <person name="Hitch T.C.A."/>
            <person name="Clavel T."/>
        </authorList>
    </citation>
    <scope>NUCLEOTIDE SEQUENCE [LARGE SCALE GENOMIC DNA]</scope>
    <source>
        <strain evidence="14 15">LKV-472-APC-3</strain>
    </source>
</reference>
<feature type="binding site" evidence="11">
    <location>
        <position position="14"/>
    </location>
    <ligand>
        <name>UTP</name>
        <dbReference type="ChEBI" id="CHEBI:46398"/>
    </ligand>
</feature>
<dbReference type="UniPathway" id="UPA00159">
    <property type="reaction ID" value="UER00277"/>
</dbReference>
<dbReference type="AlphaFoldDB" id="A0A6N7VKZ4"/>
<comment type="subunit">
    <text evidence="11">Homotetramer.</text>
</comment>
<dbReference type="InterPro" id="IPR004468">
    <property type="entry name" value="CTP_synthase"/>
</dbReference>
<dbReference type="InterPro" id="IPR017456">
    <property type="entry name" value="CTP_synthase_N"/>
</dbReference>
<dbReference type="FunFam" id="3.40.50.880:FF:000002">
    <property type="entry name" value="CTP synthase"/>
    <property type="match status" value="1"/>
</dbReference>
<dbReference type="CDD" id="cd01746">
    <property type="entry name" value="GATase1_CTP_Synthase"/>
    <property type="match status" value="1"/>
</dbReference>
<feature type="binding site" evidence="11">
    <location>
        <begin position="189"/>
        <end position="194"/>
    </location>
    <ligand>
        <name>UTP</name>
        <dbReference type="ChEBI" id="CHEBI:46398"/>
    </ligand>
</feature>